<dbReference type="Pfam" id="PF03188">
    <property type="entry name" value="Cytochrom_B561"/>
    <property type="match status" value="1"/>
</dbReference>
<dbReference type="CDD" id="cd08760">
    <property type="entry name" value="Cyt_b561_FRRS1_like"/>
    <property type="match status" value="1"/>
</dbReference>
<dbReference type="GO" id="GO:0016020">
    <property type="term" value="C:membrane"/>
    <property type="evidence" value="ECO:0007669"/>
    <property type="project" value="UniProtKB-SubCell"/>
</dbReference>
<keyword evidence="14" id="KW-1185">Reference proteome</keyword>
<feature type="transmembrane region" description="Helical" evidence="11">
    <location>
        <begin position="20"/>
        <end position="40"/>
    </location>
</feature>
<reference evidence="14" key="2">
    <citation type="submission" date="2015-01" db="EMBL/GenBank/DDBJ databases">
        <title>Evolutionary Origins and Diversification of the Mycorrhizal Mutualists.</title>
        <authorList>
            <consortium name="DOE Joint Genome Institute"/>
            <consortium name="Mycorrhizal Genomics Consortium"/>
            <person name="Kohler A."/>
            <person name="Kuo A."/>
            <person name="Nagy L.G."/>
            <person name="Floudas D."/>
            <person name="Copeland A."/>
            <person name="Barry K.W."/>
            <person name="Cichocki N."/>
            <person name="Veneault-Fourrey C."/>
            <person name="LaButti K."/>
            <person name="Lindquist E.A."/>
            <person name="Lipzen A."/>
            <person name="Lundell T."/>
            <person name="Morin E."/>
            <person name="Murat C."/>
            <person name="Riley R."/>
            <person name="Ohm R."/>
            <person name="Sun H."/>
            <person name="Tunlid A."/>
            <person name="Henrissat B."/>
            <person name="Grigoriev I.V."/>
            <person name="Hibbett D.S."/>
            <person name="Martin F."/>
        </authorList>
    </citation>
    <scope>NUCLEOTIDE SEQUENCE [LARGE SCALE GENOMIC DNA]</scope>
    <source>
        <strain evidence="14">h7</strain>
    </source>
</reference>
<dbReference type="Gene3D" id="1.20.120.1770">
    <property type="match status" value="1"/>
</dbReference>
<dbReference type="Proteomes" id="UP000053424">
    <property type="component" value="Unassembled WGS sequence"/>
</dbReference>
<evidence type="ECO:0000256" key="5">
    <source>
        <dbReference type="ARBA" id="ARBA00022692"/>
    </source>
</evidence>
<evidence type="ECO:0000256" key="3">
    <source>
        <dbReference type="ARBA" id="ARBA00022448"/>
    </source>
</evidence>
<feature type="transmembrane region" description="Helical" evidence="11">
    <location>
        <begin position="171"/>
        <end position="191"/>
    </location>
</feature>
<dbReference type="STRING" id="686832.A0A0C2Y868"/>
<evidence type="ECO:0000259" key="12">
    <source>
        <dbReference type="PROSITE" id="PS50939"/>
    </source>
</evidence>
<accession>A0A0C2Y868</accession>
<keyword evidence="7" id="KW-0249">Electron transport</keyword>
<keyword evidence="3" id="KW-0813">Transport</keyword>
<dbReference type="InterPro" id="IPR006593">
    <property type="entry name" value="Cyt_b561/ferric_Rdtase_TM"/>
</dbReference>
<organism evidence="13 14">
    <name type="scientific">Hebeloma cylindrosporum</name>
    <dbReference type="NCBI Taxonomy" id="76867"/>
    <lineage>
        <taxon>Eukaryota</taxon>
        <taxon>Fungi</taxon>
        <taxon>Dikarya</taxon>
        <taxon>Basidiomycota</taxon>
        <taxon>Agaricomycotina</taxon>
        <taxon>Agaricomycetes</taxon>
        <taxon>Agaricomycetidae</taxon>
        <taxon>Agaricales</taxon>
        <taxon>Agaricineae</taxon>
        <taxon>Hymenogastraceae</taxon>
        <taxon>Hebeloma</taxon>
    </lineage>
</organism>
<evidence type="ECO:0000256" key="6">
    <source>
        <dbReference type="ARBA" id="ARBA00022723"/>
    </source>
</evidence>
<sequence>MSDDSSPSNFPLNQLERRARSHAILSTIGFLVLLPIGVLIARYSRTLPYRWFWAHSAIQLVVSAPVILLGWALGYKTTAELEEGHFKDPHEKMGLALLVLYVVQILLGALAHYIKLPSLFRGYRPPHSYIHALLGLIILALAQWQVHYGLFTEWLIATGGLHRVPESAKHAWLALIVVFWVLYALGMAFVPRQLKEESQLRKGRKEEVKASNPVV</sequence>
<reference evidence="13 14" key="1">
    <citation type="submission" date="2014-04" db="EMBL/GenBank/DDBJ databases">
        <authorList>
            <consortium name="DOE Joint Genome Institute"/>
            <person name="Kuo A."/>
            <person name="Gay G."/>
            <person name="Dore J."/>
            <person name="Kohler A."/>
            <person name="Nagy L.G."/>
            <person name="Floudas D."/>
            <person name="Copeland A."/>
            <person name="Barry K.W."/>
            <person name="Cichocki N."/>
            <person name="Veneault-Fourrey C."/>
            <person name="LaButti K."/>
            <person name="Lindquist E.A."/>
            <person name="Lipzen A."/>
            <person name="Lundell T."/>
            <person name="Morin E."/>
            <person name="Murat C."/>
            <person name="Sun H."/>
            <person name="Tunlid A."/>
            <person name="Henrissat B."/>
            <person name="Grigoriev I.V."/>
            <person name="Hibbett D.S."/>
            <person name="Martin F."/>
            <person name="Nordberg H.P."/>
            <person name="Cantor M.N."/>
            <person name="Hua S.X."/>
        </authorList>
    </citation>
    <scope>NUCLEOTIDE SEQUENCE [LARGE SCALE GENOMIC DNA]</scope>
    <source>
        <strain evidence="14">h7</strain>
    </source>
</reference>
<dbReference type="EMBL" id="KN831799">
    <property type="protein sequence ID" value="KIM37197.1"/>
    <property type="molecule type" value="Genomic_DNA"/>
</dbReference>
<dbReference type="GO" id="GO:0020037">
    <property type="term" value="F:heme binding"/>
    <property type="evidence" value="ECO:0007669"/>
    <property type="project" value="TreeGrafter"/>
</dbReference>
<keyword evidence="8 11" id="KW-1133">Transmembrane helix</keyword>
<comment type="subcellular location">
    <subcellularLocation>
        <location evidence="2">Membrane</location>
        <topology evidence="2">Multi-pass membrane protein</topology>
    </subcellularLocation>
</comment>
<dbReference type="PROSITE" id="PS50939">
    <property type="entry name" value="CYTOCHROME_B561"/>
    <property type="match status" value="1"/>
</dbReference>
<evidence type="ECO:0000256" key="1">
    <source>
        <dbReference type="ARBA" id="ARBA00001970"/>
    </source>
</evidence>
<dbReference type="GO" id="GO:0140575">
    <property type="term" value="F:transmembrane monodehydroascorbate reductase activity"/>
    <property type="evidence" value="ECO:0007669"/>
    <property type="project" value="InterPro"/>
</dbReference>
<evidence type="ECO:0000256" key="9">
    <source>
        <dbReference type="ARBA" id="ARBA00023004"/>
    </source>
</evidence>
<feature type="domain" description="Cytochrome b561" evidence="12">
    <location>
        <begin position="1"/>
        <end position="189"/>
    </location>
</feature>
<dbReference type="HOGENOM" id="CLU_090085_0_0_1"/>
<evidence type="ECO:0000313" key="14">
    <source>
        <dbReference type="Proteomes" id="UP000053424"/>
    </source>
</evidence>
<dbReference type="SMART" id="SM00665">
    <property type="entry name" value="B561"/>
    <property type="match status" value="1"/>
</dbReference>
<feature type="transmembrane region" description="Helical" evidence="11">
    <location>
        <begin position="128"/>
        <end position="151"/>
    </location>
</feature>
<evidence type="ECO:0000256" key="10">
    <source>
        <dbReference type="ARBA" id="ARBA00023136"/>
    </source>
</evidence>
<keyword evidence="6" id="KW-0479">Metal-binding</keyword>
<dbReference type="OrthoDB" id="366214at2759"/>
<dbReference type="PANTHER" id="PTHR15422">
    <property type="entry name" value="OS05G0565100 PROTEIN"/>
    <property type="match status" value="1"/>
</dbReference>
<comment type="cofactor">
    <cofactor evidence="1">
        <name>heme b</name>
        <dbReference type="ChEBI" id="CHEBI:60344"/>
    </cofactor>
</comment>
<evidence type="ECO:0000256" key="2">
    <source>
        <dbReference type="ARBA" id="ARBA00004141"/>
    </source>
</evidence>
<gene>
    <name evidence="13" type="ORF">M413DRAFT_448693</name>
</gene>
<dbReference type="GO" id="GO:0046872">
    <property type="term" value="F:metal ion binding"/>
    <property type="evidence" value="ECO:0007669"/>
    <property type="project" value="UniProtKB-KW"/>
</dbReference>
<evidence type="ECO:0000256" key="8">
    <source>
        <dbReference type="ARBA" id="ARBA00022989"/>
    </source>
</evidence>
<evidence type="ECO:0000256" key="7">
    <source>
        <dbReference type="ARBA" id="ARBA00022982"/>
    </source>
</evidence>
<proteinExistence type="predicted"/>
<protein>
    <recommendedName>
        <fullName evidence="12">Cytochrome b561 domain-containing protein</fullName>
    </recommendedName>
</protein>
<evidence type="ECO:0000313" key="13">
    <source>
        <dbReference type="EMBL" id="KIM37197.1"/>
    </source>
</evidence>
<feature type="transmembrane region" description="Helical" evidence="11">
    <location>
        <begin position="52"/>
        <end position="73"/>
    </location>
</feature>
<keyword evidence="5 11" id="KW-0812">Transmembrane</keyword>
<dbReference type="PANTHER" id="PTHR15422:SF24">
    <property type="entry name" value="DOMON RELATED DOMAIN-CONTAINING PROTEIN"/>
    <property type="match status" value="1"/>
</dbReference>
<keyword evidence="10 11" id="KW-0472">Membrane</keyword>
<evidence type="ECO:0000256" key="11">
    <source>
        <dbReference type="SAM" id="Phobius"/>
    </source>
</evidence>
<dbReference type="AlphaFoldDB" id="A0A0C2Y868"/>
<name>A0A0C2Y868_HEBCY</name>
<feature type="transmembrane region" description="Helical" evidence="11">
    <location>
        <begin position="93"/>
        <end position="116"/>
    </location>
</feature>
<dbReference type="InterPro" id="IPR045150">
    <property type="entry name" value="CYB561D1/2"/>
</dbReference>
<keyword evidence="9" id="KW-0408">Iron</keyword>
<keyword evidence="4" id="KW-0349">Heme</keyword>
<evidence type="ECO:0000256" key="4">
    <source>
        <dbReference type="ARBA" id="ARBA00022617"/>
    </source>
</evidence>